<organism evidence="2 3">
    <name type="scientific">Segatella oris</name>
    <dbReference type="NCBI Taxonomy" id="28135"/>
    <lineage>
        <taxon>Bacteria</taxon>
        <taxon>Pseudomonadati</taxon>
        <taxon>Bacteroidota</taxon>
        <taxon>Bacteroidia</taxon>
        <taxon>Bacteroidales</taxon>
        <taxon>Prevotellaceae</taxon>
        <taxon>Segatella</taxon>
    </lineage>
</organism>
<dbReference type="GO" id="GO:0006457">
    <property type="term" value="P:protein folding"/>
    <property type="evidence" value="ECO:0007669"/>
    <property type="project" value="InterPro"/>
</dbReference>
<evidence type="ECO:0000259" key="1">
    <source>
        <dbReference type="Pfam" id="PF01346"/>
    </source>
</evidence>
<reference evidence="2 3" key="1">
    <citation type="submission" date="2018-12" db="EMBL/GenBank/DDBJ databases">
        <authorList>
            <consortium name="Pathogen Informatics"/>
        </authorList>
    </citation>
    <scope>NUCLEOTIDE SEQUENCE [LARGE SCALE GENOMIC DNA]</scope>
    <source>
        <strain evidence="2 3">NCTC13071</strain>
    </source>
</reference>
<dbReference type="AlphaFoldDB" id="A0A448L2W4"/>
<sequence>MIKKDYAEANRRWLAEKAKEEGVKALPHGIYYKHLKDDQP</sequence>
<dbReference type="KEGG" id="poc:NCTC13071_00316"/>
<dbReference type="EMBL" id="LR134384">
    <property type="protein sequence ID" value="VEH14345.1"/>
    <property type="molecule type" value="Genomic_DNA"/>
</dbReference>
<proteinExistence type="predicted"/>
<feature type="domain" description="Peptidyl-prolyl cis-trans isomerase FKBP-type N-terminal" evidence="1">
    <location>
        <begin position="4"/>
        <end position="33"/>
    </location>
</feature>
<protein>
    <recommendedName>
        <fullName evidence="1">Peptidyl-prolyl cis-trans isomerase FKBP-type N-terminal domain-containing protein</fullName>
    </recommendedName>
</protein>
<dbReference type="Proteomes" id="UP000274578">
    <property type="component" value="Chromosome 1"/>
</dbReference>
<dbReference type="RefSeq" id="WP_018919469.1">
    <property type="nucleotide sequence ID" value="NZ_CAUVEI010000004.1"/>
</dbReference>
<dbReference type="InterPro" id="IPR000774">
    <property type="entry name" value="PPIase_FKBP_N"/>
</dbReference>
<evidence type="ECO:0000313" key="3">
    <source>
        <dbReference type="Proteomes" id="UP000274578"/>
    </source>
</evidence>
<name>A0A448L2W4_9BACT</name>
<accession>A0A448L2W4</accession>
<dbReference type="Pfam" id="PF01346">
    <property type="entry name" value="FKBP_N"/>
    <property type="match status" value="1"/>
</dbReference>
<evidence type="ECO:0000313" key="2">
    <source>
        <dbReference type="EMBL" id="VEH14345.1"/>
    </source>
</evidence>
<gene>
    <name evidence="2" type="ORF">NCTC13071_00316</name>
</gene>